<dbReference type="Pfam" id="PF22751">
    <property type="entry name" value="DUF488-N3a"/>
    <property type="match status" value="1"/>
</dbReference>
<feature type="domain" description="DUF488" evidence="1">
    <location>
        <begin position="30"/>
        <end position="133"/>
    </location>
</feature>
<gene>
    <name evidence="2" type="ORF">ACFSBX_18885</name>
</gene>
<sequence>MIRSTYFSALANGDVEPAPESKVLAVVRRDLPEWTEELVDRHVPTLAPPEDLLDSYKTVEKAADKDGQNEPRRIAWKTVDFEDRYREHLDKGPVQQVLEAVEQEAAQRAVWLVCWEASERWCHRRLLRERLEDEAERTFSTDVSLPPKENEYPGHRVDEIACDPGEHEFVGGPAPHTKVCDRCGLGLTTISDFLDQDARRSGVESR</sequence>
<name>A0ABD6CS08_9EURY</name>
<accession>A0ABD6CS08</accession>
<keyword evidence="3" id="KW-1185">Reference proteome</keyword>
<proteinExistence type="predicted"/>
<protein>
    <submittedName>
        <fullName evidence="2">DUF488 family protein</fullName>
    </submittedName>
</protein>
<dbReference type="InterPro" id="IPR054495">
    <property type="entry name" value="DUF488-N3a"/>
</dbReference>
<comment type="caution">
    <text evidence="2">The sequence shown here is derived from an EMBL/GenBank/DDBJ whole genome shotgun (WGS) entry which is preliminary data.</text>
</comment>
<dbReference type="EMBL" id="JBHUDK010000026">
    <property type="protein sequence ID" value="MFD1601004.1"/>
    <property type="molecule type" value="Genomic_DNA"/>
</dbReference>
<evidence type="ECO:0000313" key="2">
    <source>
        <dbReference type="EMBL" id="MFD1601004.1"/>
    </source>
</evidence>
<dbReference type="AlphaFoldDB" id="A0ABD6CS08"/>
<dbReference type="RefSeq" id="WP_390278740.1">
    <property type="nucleotide sequence ID" value="NZ_JBHUDK010000026.1"/>
</dbReference>
<evidence type="ECO:0000259" key="1">
    <source>
        <dbReference type="Pfam" id="PF22751"/>
    </source>
</evidence>
<reference evidence="2 3" key="1">
    <citation type="journal article" date="2019" name="Int. J. Syst. Evol. Microbiol.">
        <title>The Global Catalogue of Microorganisms (GCM) 10K type strain sequencing project: providing services to taxonomists for standard genome sequencing and annotation.</title>
        <authorList>
            <consortium name="The Broad Institute Genomics Platform"/>
            <consortium name="The Broad Institute Genome Sequencing Center for Infectious Disease"/>
            <person name="Wu L."/>
            <person name="Ma J."/>
        </authorList>
    </citation>
    <scope>NUCLEOTIDE SEQUENCE [LARGE SCALE GENOMIC DNA]</scope>
    <source>
        <strain evidence="2 3">CGMCC 1.12121</strain>
    </source>
</reference>
<evidence type="ECO:0000313" key="3">
    <source>
        <dbReference type="Proteomes" id="UP001597085"/>
    </source>
</evidence>
<organism evidence="2 3">
    <name type="scientific">Halobellus rarus</name>
    <dbReference type="NCBI Taxonomy" id="1126237"/>
    <lineage>
        <taxon>Archaea</taxon>
        <taxon>Methanobacteriati</taxon>
        <taxon>Methanobacteriota</taxon>
        <taxon>Stenosarchaea group</taxon>
        <taxon>Halobacteria</taxon>
        <taxon>Halobacteriales</taxon>
        <taxon>Haloferacaceae</taxon>
        <taxon>Halobellus</taxon>
    </lineage>
</organism>
<dbReference type="Proteomes" id="UP001597085">
    <property type="component" value="Unassembled WGS sequence"/>
</dbReference>